<keyword evidence="3" id="KW-0597">Phosphoprotein</keyword>
<keyword evidence="9" id="KW-0812">Transmembrane</keyword>
<dbReference type="PANTHER" id="PTHR24421">
    <property type="entry name" value="NITRATE/NITRITE SENSOR PROTEIN NARX-RELATED"/>
    <property type="match status" value="1"/>
</dbReference>
<keyword evidence="13" id="KW-1185">Reference proteome</keyword>
<dbReference type="EC" id="2.7.13.3" evidence="2"/>
<keyword evidence="9" id="KW-1133">Transmembrane helix</keyword>
<feature type="transmembrane region" description="Helical" evidence="9">
    <location>
        <begin position="131"/>
        <end position="148"/>
    </location>
</feature>
<keyword evidence="9" id="KW-0472">Membrane</keyword>
<dbReference type="PANTHER" id="PTHR24421:SF10">
    <property type="entry name" value="NITRATE_NITRITE SENSOR PROTEIN NARQ"/>
    <property type="match status" value="1"/>
</dbReference>
<evidence type="ECO:0000256" key="8">
    <source>
        <dbReference type="ARBA" id="ARBA00023012"/>
    </source>
</evidence>
<feature type="transmembrane region" description="Helical" evidence="9">
    <location>
        <begin position="12"/>
        <end position="30"/>
    </location>
</feature>
<name>A0ABN2BWB4_9ACTN</name>
<accession>A0ABN2BWB4</accession>
<dbReference type="SUPFAM" id="SSF55874">
    <property type="entry name" value="ATPase domain of HSP90 chaperone/DNA topoisomerase II/histidine kinase"/>
    <property type="match status" value="1"/>
</dbReference>
<dbReference type="InterPro" id="IPR050482">
    <property type="entry name" value="Sensor_HK_TwoCompSys"/>
</dbReference>
<evidence type="ECO:0000256" key="3">
    <source>
        <dbReference type="ARBA" id="ARBA00022553"/>
    </source>
</evidence>
<feature type="domain" description="Signal transduction histidine kinase subgroup 3 dimerisation and phosphoacceptor" evidence="11">
    <location>
        <begin position="180"/>
        <end position="245"/>
    </location>
</feature>
<keyword evidence="5" id="KW-0547">Nucleotide-binding</keyword>
<keyword evidence="8" id="KW-0902">Two-component regulatory system</keyword>
<evidence type="ECO:0000313" key="13">
    <source>
        <dbReference type="Proteomes" id="UP001501470"/>
    </source>
</evidence>
<dbReference type="GO" id="GO:0016301">
    <property type="term" value="F:kinase activity"/>
    <property type="evidence" value="ECO:0007669"/>
    <property type="project" value="UniProtKB-KW"/>
</dbReference>
<evidence type="ECO:0000256" key="2">
    <source>
        <dbReference type="ARBA" id="ARBA00012438"/>
    </source>
</evidence>
<evidence type="ECO:0000256" key="9">
    <source>
        <dbReference type="SAM" id="Phobius"/>
    </source>
</evidence>
<evidence type="ECO:0000259" key="10">
    <source>
        <dbReference type="Pfam" id="PF02518"/>
    </source>
</evidence>
<dbReference type="Proteomes" id="UP001501470">
    <property type="component" value="Unassembled WGS sequence"/>
</dbReference>
<dbReference type="Gene3D" id="1.20.5.1930">
    <property type="match status" value="1"/>
</dbReference>
<dbReference type="Pfam" id="PF02518">
    <property type="entry name" value="HATPase_c"/>
    <property type="match status" value="1"/>
</dbReference>
<protein>
    <recommendedName>
        <fullName evidence="2">histidine kinase</fullName>
        <ecNumber evidence="2">2.7.13.3</ecNumber>
    </recommendedName>
</protein>
<organism evidence="12 13">
    <name type="scientific">Dactylosporangium maewongense</name>
    <dbReference type="NCBI Taxonomy" id="634393"/>
    <lineage>
        <taxon>Bacteria</taxon>
        <taxon>Bacillati</taxon>
        <taxon>Actinomycetota</taxon>
        <taxon>Actinomycetes</taxon>
        <taxon>Micromonosporales</taxon>
        <taxon>Micromonosporaceae</taxon>
        <taxon>Dactylosporangium</taxon>
    </lineage>
</organism>
<gene>
    <name evidence="12" type="ORF">GCM10009827_080980</name>
</gene>
<feature type="transmembrane region" description="Helical" evidence="9">
    <location>
        <begin position="106"/>
        <end position="125"/>
    </location>
</feature>
<dbReference type="EMBL" id="BAAAQD010000020">
    <property type="protein sequence ID" value="GAA1548482.1"/>
    <property type="molecule type" value="Genomic_DNA"/>
</dbReference>
<keyword evidence="7" id="KW-0067">ATP-binding</keyword>
<dbReference type="Pfam" id="PF07730">
    <property type="entry name" value="HisKA_3"/>
    <property type="match status" value="1"/>
</dbReference>
<keyword evidence="4" id="KW-0808">Transferase</keyword>
<comment type="catalytic activity">
    <reaction evidence="1">
        <text>ATP + protein L-histidine = ADP + protein N-phospho-L-histidine.</text>
        <dbReference type="EC" id="2.7.13.3"/>
    </reaction>
</comment>
<reference evidence="13" key="1">
    <citation type="journal article" date="2019" name="Int. J. Syst. Evol. Microbiol.">
        <title>The Global Catalogue of Microorganisms (GCM) 10K type strain sequencing project: providing services to taxonomists for standard genome sequencing and annotation.</title>
        <authorList>
            <consortium name="The Broad Institute Genomics Platform"/>
            <consortium name="The Broad Institute Genome Sequencing Center for Infectious Disease"/>
            <person name="Wu L."/>
            <person name="Ma J."/>
        </authorList>
    </citation>
    <scope>NUCLEOTIDE SEQUENCE [LARGE SCALE GENOMIC DNA]</scope>
    <source>
        <strain evidence="13">JCM 15933</strain>
    </source>
</reference>
<feature type="transmembrane region" description="Helical" evidence="9">
    <location>
        <begin position="42"/>
        <end position="61"/>
    </location>
</feature>
<dbReference type="InterPro" id="IPR011712">
    <property type="entry name" value="Sig_transdc_His_kin_sub3_dim/P"/>
</dbReference>
<dbReference type="InterPro" id="IPR003594">
    <property type="entry name" value="HATPase_dom"/>
</dbReference>
<evidence type="ECO:0000256" key="5">
    <source>
        <dbReference type="ARBA" id="ARBA00022741"/>
    </source>
</evidence>
<dbReference type="InterPro" id="IPR036890">
    <property type="entry name" value="HATPase_C_sf"/>
</dbReference>
<evidence type="ECO:0000256" key="1">
    <source>
        <dbReference type="ARBA" id="ARBA00000085"/>
    </source>
</evidence>
<dbReference type="RefSeq" id="WP_344508772.1">
    <property type="nucleotide sequence ID" value="NZ_BAAAQD010000020.1"/>
</dbReference>
<evidence type="ECO:0000256" key="6">
    <source>
        <dbReference type="ARBA" id="ARBA00022777"/>
    </source>
</evidence>
<dbReference type="CDD" id="cd16917">
    <property type="entry name" value="HATPase_UhpB-NarQ-NarX-like"/>
    <property type="match status" value="1"/>
</dbReference>
<dbReference type="Gene3D" id="3.30.565.10">
    <property type="entry name" value="Histidine kinase-like ATPase, C-terminal domain"/>
    <property type="match status" value="1"/>
</dbReference>
<feature type="transmembrane region" description="Helical" evidence="9">
    <location>
        <begin position="73"/>
        <end position="94"/>
    </location>
</feature>
<evidence type="ECO:0000256" key="7">
    <source>
        <dbReference type="ARBA" id="ARBA00022840"/>
    </source>
</evidence>
<comment type="caution">
    <text evidence="12">The sequence shown here is derived from an EMBL/GenBank/DDBJ whole genome shotgun (WGS) entry which is preliminary data.</text>
</comment>
<evidence type="ECO:0000259" key="11">
    <source>
        <dbReference type="Pfam" id="PF07730"/>
    </source>
</evidence>
<proteinExistence type="predicted"/>
<sequence>MRVPRSQRQWLVVGGIAGVLFAALALVEAYSDPRATDTRLAAVATVVVLALCFPLAAWFPVAAMTVAMLSFPYAILIGGPGVGGAQLIAELVLVVHATFRSPPRRALVASVAAAVVPAALLVWSGEGAWEFVFFGTLIGAAWGLGTLLRREQARSRQLAMLAAQLDAERENRARAAVDEERARISRELHDAVAHTVSVMTMQVGVVRRRLGDRPAERDVLVQVEQLGRRSVTELRRVVGLLRPDDSDGLAPPPSLRRLDDLVGHVRSTGLDVTLRVEGEPVQLPVALDVSAYRVTQEALTNTLRHAEAGSATVVVTYEPAAVSLRVADDGRGGAAPGPSPGGGHGLVGMRERVAMFDGELRTGPRADGGFEVYARFPLGEETR</sequence>
<evidence type="ECO:0000256" key="4">
    <source>
        <dbReference type="ARBA" id="ARBA00022679"/>
    </source>
</evidence>
<evidence type="ECO:0000313" key="12">
    <source>
        <dbReference type="EMBL" id="GAA1548482.1"/>
    </source>
</evidence>
<feature type="domain" description="Histidine kinase/HSP90-like ATPase" evidence="10">
    <location>
        <begin position="291"/>
        <end position="379"/>
    </location>
</feature>
<keyword evidence="6 12" id="KW-0418">Kinase</keyword>